<dbReference type="OrthoDB" id="5112178at2"/>
<evidence type="ECO:0000313" key="1">
    <source>
        <dbReference type="EMBL" id="SDK15392.1"/>
    </source>
</evidence>
<accession>A0A1G8ZJU3</accession>
<proteinExistence type="predicted"/>
<name>A0A1G8ZJU3_9MICO</name>
<evidence type="ECO:0000313" key="2">
    <source>
        <dbReference type="Proteomes" id="UP000198701"/>
    </source>
</evidence>
<reference evidence="1 2" key="1">
    <citation type="submission" date="2016-10" db="EMBL/GenBank/DDBJ databases">
        <authorList>
            <person name="de Groot N.N."/>
        </authorList>
    </citation>
    <scope>NUCLEOTIDE SEQUENCE [LARGE SCALE GENOMIC DNA]</scope>
    <source>
        <strain evidence="1 2">CGMCC 1.5382</strain>
    </source>
</reference>
<gene>
    <name evidence="1" type="ORF">SAMN05216282_103129</name>
</gene>
<dbReference type="STRING" id="386301.SAMN05216282_103129"/>
<organism evidence="1 2">
    <name type="scientific">Cryobacterium psychrotolerans</name>
    <dbReference type="NCBI Taxonomy" id="386301"/>
    <lineage>
        <taxon>Bacteria</taxon>
        <taxon>Bacillati</taxon>
        <taxon>Actinomycetota</taxon>
        <taxon>Actinomycetes</taxon>
        <taxon>Micrococcales</taxon>
        <taxon>Microbacteriaceae</taxon>
        <taxon>Cryobacterium</taxon>
    </lineage>
</organism>
<dbReference type="Proteomes" id="UP000198701">
    <property type="component" value="Unassembled WGS sequence"/>
</dbReference>
<keyword evidence="2" id="KW-1185">Reference proteome</keyword>
<dbReference type="EMBL" id="FNFU01000003">
    <property type="protein sequence ID" value="SDK15392.1"/>
    <property type="molecule type" value="Genomic_DNA"/>
</dbReference>
<sequence length="123" mass="13788">MITRREAALRLDIPLEMAHRHGIPARLSEAELAEMEANPPAWLAQSRANRTGKKPVWVELRCDVCGFTEAARPKKWWPDFSYVSCDDHGYDELPAPAAGLRRREYDGVGSRFVGILDEAPAQG</sequence>
<protein>
    <submittedName>
        <fullName evidence="1">Uncharacterized protein</fullName>
    </submittedName>
</protein>
<dbReference type="AlphaFoldDB" id="A0A1G8ZJU3"/>
<dbReference type="RefSeq" id="WP_092321923.1">
    <property type="nucleotide sequence ID" value="NZ_FNFU01000003.1"/>
</dbReference>